<name>A0A4Q2DL33_9AGAR</name>
<gene>
    <name evidence="1" type="ORF">EST38_g5040</name>
</gene>
<reference evidence="1 2" key="1">
    <citation type="submission" date="2019-01" db="EMBL/GenBank/DDBJ databases">
        <title>Draft genome sequence of Psathyrella aberdarensis IHI B618.</title>
        <authorList>
            <person name="Buettner E."/>
            <person name="Kellner H."/>
        </authorList>
    </citation>
    <scope>NUCLEOTIDE SEQUENCE [LARGE SCALE GENOMIC DNA]</scope>
    <source>
        <strain evidence="1 2">IHI B618</strain>
    </source>
</reference>
<proteinExistence type="predicted"/>
<organism evidence="1 2">
    <name type="scientific">Candolleomyces aberdarensis</name>
    <dbReference type="NCBI Taxonomy" id="2316362"/>
    <lineage>
        <taxon>Eukaryota</taxon>
        <taxon>Fungi</taxon>
        <taxon>Dikarya</taxon>
        <taxon>Basidiomycota</taxon>
        <taxon>Agaricomycotina</taxon>
        <taxon>Agaricomycetes</taxon>
        <taxon>Agaricomycetidae</taxon>
        <taxon>Agaricales</taxon>
        <taxon>Agaricineae</taxon>
        <taxon>Psathyrellaceae</taxon>
        <taxon>Candolleomyces</taxon>
    </lineage>
</organism>
<dbReference type="AlphaFoldDB" id="A0A4Q2DL33"/>
<evidence type="ECO:0000313" key="1">
    <source>
        <dbReference type="EMBL" id="RXW20820.1"/>
    </source>
</evidence>
<keyword evidence="2" id="KW-1185">Reference proteome</keyword>
<protein>
    <submittedName>
        <fullName evidence="1">Uncharacterized protein</fullName>
    </submittedName>
</protein>
<accession>A0A4Q2DL33</accession>
<evidence type="ECO:0000313" key="2">
    <source>
        <dbReference type="Proteomes" id="UP000290288"/>
    </source>
</evidence>
<dbReference type="EMBL" id="SDEE01000132">
    <property type="protein sequence ID" value="RXW20820.1"/>
    <property type="molecule type" value="Genomic_DNA"/>
</dbReference>
<dbReference type="OrthoDB" id="10471154at2759"/>
<dbReference type="Proteomes" id="UP000290288">
    <property type="component" value="Unassembled WGS sequence"/>
</dbReference>
<sequence length="224" mass="25071">MDNGTRLINALKNCVNLTTLTIDFHGSVFPADGKCNEELIIRKFLKTGVLFPKVQTLRLDGVSYRTLMNAFRLFDAPSLVNLAVEFWFPWLRGRPLIPKIASQIEYFVRTRSKCEATLRTFCLSDMAATLGELKIFLGALTTITHLTIQKMILIDNLPTGLDLFAWVKEVASSVSNLKVLHVHNLDAECGCLEGQAEFFEVGRKFHVHGGELILDGVSDGLWKS</sequence>
<comment type="caution">
    <text evidence="1">The sequence shown here is derived from an EMBL/GenBank/DDBJ whole genome shotgun (WGS) entry which is preliminary data.</text>
</comment>